<comment type="caution">
    <text evidence="6">The sequence shown here is derived from an EMBL/GenBank/DDBJ whole genome shotgun (WGS) entry which is preliminary data.</text>
</comment>
<dbReference type="Gene3D" id="3.50.50.60">
    <property type="entry name" value="FAD/NAD(P)-binding domain"/>
    <property type="match status" value="2"/>
</dbReference>
<dbReference type="SUPFAM" id="SSF51905">
    <property type="entry name" value="FAD/NAD(P)-binding domain"/>
    <property type="match status" value="1"/>
</dbReference>
<name>A0ABV6C4A5_9ACTN</name>
<dbReference type="PANTHER" id="PTHR46056:SF12">
    <property type="entry name" value="LONG-CHAIN-ALCOHOL OXIDASE"/>
    <property type="match status" value="1"/>
</dbReference>
<feature type="domain" description="Glucose-methanol-choline oxidoreductase N-terminal" evidence="5">
    <location>
        <begin position="375"/>
        <end position="389"/>
    </location>
</feature>
<dbReference type="PANTHER" id="PTHR46056">
    <property type="entry name" value="LONG-CHAIN-ALCOHOL OXIDASE"/>
    <property type="match status" value="1"/>
</dbReference>
<evidence type="ECO:0000313" key="6">
    <source>
        <dbReference type="EMBL" id="MFC0081134.1"/>
    </source>
</evidence>
<dbReference type="Pfam" id="PF00732">
    <property type="entry name" value="GMC_oxred_N"/>
    <property type="match status" value="1"/>
</dbReference>
<reference evidence="6 7" key="1">
    <citation type="submission" date="2024-09" db="EMBL/GenBank/DDBJ databases">
        <authorList>
            <person name="Sun Q."/>
            <person name="Mori K."/>
        </authorList>
    </citation>
    <scope>NUCLEOTIDE SEQUENCE [LARGE SCALE GENOMIC DNA]</scope>
    <source>
        <strain evidence="6 7">JCM 15389</strain>
    </source>
</reference>
<evidence type="ECO:0000256" key="1">
    <source>
        <dbReference type="ARBA" id="ARBA00010790"/>
    </source>
</evidence>
<organism evidence="6 7">
    <name type="scientific">Aciditerrimonas ferrireducens</name>
    <dbReference type="NCBI Taxonomy" id="667306"/>
    <lineage>
        <taxon>Bacteria</taxon>
        <taxon>Bacillati</taxon>
        <taxon>Actinomycetota</taxon>
        <taxon>Acidimicrobiia</taxon>
        <taxon>Acidimicrobiales</taxon>
        <taxon>Acidimicrobiaceae</taxon>
        <taxon>Aciditerrimonas</taxon>
    </lineage>
</organism>
<proteinExistence type="inferred from homology"/>
<dbReference type="InterPro" id="IPR036188">
    <property type="entry name" value="FAD/NAD-bd_sf"/>
</dbReference>
<dbReference type="Pfam" id="PF13450">
    <property type="entry name" value="NAD_binding_8"/>
    <property type="match status" value="1"/>
</dbReference>
<keyword evidence="3" id="KW-0274">FAD</keyword>
<dbReference type="InterPro" id="IPR000172">
    <property type="entry name" value="GMC_OxRdtase_N"/>
</dbReference>
<evidence type="ECO:0000256" key="4">
    <source>
        <dbReference type="ARBA" id="ARBA00023002"/>
    </source>
</evidence>
<evidence type="ECO:0000259" key="5">
    <source>
        <dbReference type="PROSITE" id="PS00624"/>
    </source>
</evidence>
<keyword evidence="7" id="KW-1185">Reference proteome</keyword>
<dbReference type="Pfam" id="PF05199">
    <property type="entry name" value="GMC_oxred_C"/>
    <property type="match status" value="1"/>
</dbReference>
<keyword evidence="2" id="KW-0285">Flavoprotein</keyword>
<sequence length="626" mass="64950">MPRFSLERQLESWSAVLLPPEVGGPEPAVVAQAAAWYAQGLPAPHRVGLRGDLVVLGLLARSRGGGALPAAEEPVRHQVLAALAAHRLGGPGLEGLKVLLSLAAGAERARHELQDGPLPPMVRPDPELAVHSARDWPSRSRADVVVVGSGAGGALVAWALAQAGAEVLVVEEGRWHRGAELRRQHPLARWRDLYRDGGATAALGVPPVVLPIGRAVGGSTVVNSGTCYRTPPRVQARWWRRDGLGLAAPGVLEGLLDEVEALLQVAPVPLEVMGRNGQLTLAGAAALGWRAGPLRRNAPGCGGCCQCALGCPRNAKFGVHLSVLPEACASGARIVAEARVRRVRHEGGRALGVEWEDPTGRRGRVDAPVVVVAAGATETPALLRRSGLGRHPGVGRHLALHPALGVAGRFPEPVVGWRGVLQSAGVEELHEREGILLEATATPPGMGSLALPGYGAELVAEMAGADHLATLGAMVADLPSGRVLGARRAIPVYRLALRDAVRLRRALVAAGEVLFAAGAEEVLTGLPRTPRVRSPEALRQAAAEVRDAELHLAAFHPTGSVRAGSDPDRHPCDPEGRLRGTKGVVIADASVLPSCPEVNPQLSIMALALGIGRALGSALAVGGAAP</sequence>
<protein>
    <submittedName>
        <fullName evidence="6">FAD-dependent oxidoreductase</fullName>
    </submittedName>
</protein>
<dbReference type="Proteomes" id="UP001589788">
    <property type="component" value="Unassembled WGS sequence"/>
</dbReference>
<dbReference type="PRINTS" id="PR00411">
    <property type="entry name" value="PNDRDTASEI"/>
</dbReference>
<gene>
    <name evidence="6" type="ORF">ACFFRE_03030</name>
</gene>
<evidence type="ECO:0000256" key="3">
    <source>
        <dbReference type="ARBA" id="ARBA00022827"/>
    </source>
</evidence>
<dbReference type="PROSITE" id="PS00624">
    <property type="entry name" value="GMC_OXRED_2"/>
    <property type="match status" value="1"/>
</dbReference>
<keyword evidence="4" id="KW-0560">Oxidoreductase</keyword>
<dbReference type="InterPro" id="IPR007867">
    <property type="entry name" value="GMC_OxRtase_C"/>
</dbReference>
<dbReference type="EMBL" id="JBHLYQ010000017">
    <property type="protein sequence ID" value="MFC0081134.1"/>
    <property type="molecule type" value="Genomic_DNA"/>
</dbReference>
<comment type="similarity">
    <text evidence="1">Belongs to the GMC oxidoreductase family.</text>
</comment>
<dbReference type="RefSeq" id="WP_377788087.1">
    <property type="nucleotide sequence ID" value="NZ_JBHLYQ010000017.1"/>
</dbReference>
<evidence type="ECO:0000256" key="2">
    <source>
        <dbReference type="ARBA" id="ARBA00022630"/>
    </source>
</evidence>
<accession>A0ABV6C4A5</accession>
<evidence type="ECO:0000313" key="7">
    <source>
        <dbReference type="Proteomes" id="UP001589788"/>
    </source>
</evidence>